<evidence type="ECO:0000313" key="6">
    <source>
        <dbReference type="EMBL" id="KAJ8315512.1"/>
    </source>
</evidence>
<evidence type="ECO:0000259" key="5">
    <source>
        <dbReference type="PROSITE" id="PS51344"/>
    </source>
</evidence>
<dbReference type="Pfam" id="PF02002">
    <property type="entry name" value="TFIIE_alpha"/>
    <property type="match status" value="1"/>
</dbReference>
<dbReference type="SUPFAM" id="SSF57783">
    <property type="entry name" value="Zinc beta-ribbon"/>
    <property type="match status" value="1"/>
</dbReference>
<dbReference type="PROSITE" id="PS51344">
    <property type="entry name" value="HTH_TFE_IIE"/>
    <property type="match status" value="1"/>
</dbReference>
<dbReference type="PANTHER" id="PTHR13097:SF7">
    <property type="entry name" value="GENERAL TRANSCRIPTION FACTOR IIE SUBUNIT 1"/>
    <property type="match status" value="1"/>
</dbReference>
<dbReference type="InterPro" id="IPR017919">
    <property type="entry name" value="TFIIE/TFIIEa_HTH"/>
</dbReference>
<name>A0ABQ9FG65_TEGGR</name>
<keyword evidence="7" id="KW-1185">Reference proteome</keyword>
<feature type="compositionally biased region" description="Acidic residues" evidence="4">
    <location>
        <begin position="359"/>
        <end position="369"/>
    </location>
</feature>
<feature type="region of interest" description="Disordered" evidence="4">
    <location>
        <begin position="322"/>
        <end position="369"/>
    </location>
</feature>
<dbReference type="Pfam" id="PF11521">
    <property type="entry name" value="TFIIE-A_C"/>
    <property type="match status" value="1"/>
</dbReference>
<dbReference type="InterPro" id="IPR002853">
    <property type="entry name" value="TFIIE_asu"/>
</dbReference>
<feature type="region of interest" description="Disordered" evidence="4">
    <location>
        <begin position="279"/>
        <end position="309"/>
    </location>
</feature>
<accession>A0ABQ9FG65</accession>
<sequence length="414" mass="47514">MMIEPDILTEVPEALKRLARLIARGFYSMEHAIIMDILVRNPCMKEDDMIELLQFDRKQLRALINTLKSDKFLKVRLRVETDEEGKSTRHNYYFINYQVFVNVVKYKLDHVRRKIETEERDNTSRASFKCPECLKTFTDLDTFELFDPMSQMYKCTFCQAEVEEDESAMPKKDARTLLAKFNEQIQPVYELLSDCENLKLAPELMEPEPTDIKHTKNRVYNPNKGQKDGEKMVWSGDATRGIDYGFTESTVTISMGDEAEKNKDVNAVKERPVWMVESTIDGVPMETNDQLDKERAGPSQEEQIPRTNVNEIETLLFIHEKKGGPAAPTIPGAESDNSSSDSEDDETSKKPSSSANAVEEMESDDDEEAIPMVTIGHTKVPLHEVTDDMVAKMTPSEKADYIRLSQEMYQHMYD</sequence>
<reference evidence="6 7" key="1">
    <citation type="submission" date="2022-12" db="EMBL/GenBank/DDBJ databases">
        <title>Chromosome-level genome of Tegillarca granosa.</title>
        <authorList>
            <person name="Kim J."/>
        </authorList>
    </citation>
    <scope>NUCLEOTIDE SEQUENCE [LARGE SCALE GENOMIC DNA]</scope>
    <source>
        <strain evidence="6">Teg-2019</strain>
        <tissue evidence="6">Adductor muscle</tissue>
    </source>
</reference>
<evidence type="ECO:0000256" key="1">
    <source>
        <dbReference type="ARBA" id="ARBA00008947"/>
    </source>
</evidence>
<keyword evidence="2" id="KW-0805">Transcription regulation</keyword>
<proteinExistence type="inferred from homology"/>
<dbReference type="InterPro" id="IPR013083">
    <property type="entry name" value="Znf_RING/FYVE/PHD"/>
</dbReference>
<comment type="caution">
    <text evidence="6">The sequence shown here is derived from an EMBL/GenBank/DDBJ whole genome shotgun (WGS) entry which is preliminary data.</text>
</comment>
<evidence type="ECO:0000256" key="3">
    <source>
        <dbReference type="ARBA" id="ARBA00023163"/>
    </source>
</evidence>
<dbReference type="Gene3D" id="6.10.140.1250">
    <property type="match status" value="1"/>
</dbReference>
<keyword evidence="3" id="KW-0804">Transcription</keyword>
<dbReference type="EMBL" id="JARBDR010000337">
    <property type="protein sequence ID" value="KAJ8315512.1"/>
    <property type="molecule type" value="Genomic_DNA"/>
</dbReference>
<dbReference type="Gene3D" id="3.30.40.10">
    <property type="entry name" value="Zinc/RING finger domain, C3HC4 (zinc finger)"/>
    <property type="match status" value="1"/>
</dbReference>
<organism evidence="6 7">
    <name type="scientific">Tegillarca granosa</name>
    <name type="common">Malaysian cockle</name>
    <name type="synonym">Anadara granosa</name>
    <dbReference type="NCBI Taxonomy" id="220873"/>
    <lineage>
        <taxon>Eukaryota</taxon>
        <taxon>Metazoa</taxon>
        <taxon>Spiralia</taxon>
        <taxon>Lophotrochozoa</taxon>
        <taxon>Mollusca</taxon>
        <taxon>Bivalvia</taxon>
        <taxon>Autobranchia</taxon>
        <taxon>Pteriomorphia</taxon>
        <taxon>Arcoida</taxon>
        <taxon>Arcoidea</taxon>
        <taxon>Arcidae</taxon>
        <taxon>Tegillarca</taxon>
    </lineage>
</organism>
<feature type="domain" description="HTH TFE/IIEalpha-type" evidence="5">
    <location>
        <begin position="15"/>
        <end position="105"/>
    </location>
</feature>
<dbReference type="SMART" id="SM00531">
    <property type="entry name" value="TFIIE"/>
    <property type="match status" value="1"/>
</dbReference>
<evidence type="ECO:0000313" key="7">
    <source>
        <dbReference type="Proteomes" id="UP001217089"/>
    </source>
</evidence>
<dbReference type="PANTHER" id="PTHR13097">
    <property type="entry name" value="TRANSCRIPTION INITIATION FACTOR IIE, ALPHA SUBUNIT"/>
    <property type="match status" value="1"/>
</dbReference>
<dbReference type="InterPro" id="IPR024550">
    <property type="entry name" value="TFIIEa/SarR/Rpc3_HTH_dom"/>
</dbReference>
<dbReference type="InterPro" id="IPR021600">
    <property type="entry name" value="TFIIE_asu_C"/>
</dbReference>
<evidence type="ECO:0000256" key="2">
    <source>
        <dbReference type="ARBA" id="ARBA00023015"/>
    </source>
</evidence>
<gene>
    <name evidence="6" type="ORF">KUTeg_007662</name>
</gene>
<comment type="similarity">
    <text evidence="1">Belongs to the TFIIE alpha subunit family.</text>
</comment>
<dbReference type="InterPro" id="IPR039997">
    <property type="entry name" value="TFE"/>
</dbReference>
<feature type="compositionally biased region" description="Polar residues" evidence="4">
    <location>
        <begin position="300"/>
        <end position="309"/>
    </location>
</feature>
<dbReference type="Proteomes" id="UP001217089">
    <property type="component" value="Unassembled WGS sequence"/>
</dbReference>
<evidence type="ECO:0000256" key="4">
    <source>
        <dbReference type="SAM" id="MobiDB-lite"/>
    </source>
</evidence>
<protein>
    <recommendedName>
        <fullName evidence="5">HTH TFE/IIEalpha-type domain-containing protein</fullName>
    </recommendedName>
</protein>